<name>A0A4V2F2T7_9ACTN</name>
<comment type="caution">
    <text evidence="5">The sequence shown here is derived from an EMBL/GenBank/DDBJ whole genome shotgun (WGS) entry which is preliminary data.</text>
</comment>
<evidence type="ECO:0000256" key="1">
    <source>
        <dbReference type="ARBA" id="ARBA00010211"/>
    </source>
</evidence>
<dbReference type="PANTHER" id="PTHR42796:SF7">
    <property type="entry name" value="2-DEHYDRO-3-DEOXY-D-ARABINONATE DEHYDRATASE"/>
    <property type="match status" value="1"/>
</dbReference>
<dbReference type="GO" id="GO:0044281">
    <property type="term" value="P:small molecule metabolic process"/>
    <property type="evidence" value="ECO:0007669"/>
    <property type="project" value="UniProtKB-ARBA"/>
</dbReference>
<protein>
    <submittedName>
        <fullName evidence="5">2-dehydro-3-deoxy-D-arabinonate dehydratase</fullName>
    </submittedName>
</protein>
<dbReference type="SUPFAM" id="SSF56529">
    <property type="entry name" value="FAH"/>
    <property type="match status" value="1"/>
</dbReference>
<dbReference type="InterPro" id="IPR011234">
    <property type="entry name" value="Fumarylacetoacetase-like_C"/>
</dbReference>
<keyword evidence="6" id="KW-1185">Reference proteome</keyword>
<dbReference type="EMBL" id="SGXD01000005">
    <property type="protein sequence ID" value="RZS80034.1"/>
    <property type="molecule type" value="Genomic_DNA"/>
</dbReference>
<feature type="domain" description="Rv2993c-like N-terminal" evidence="4">
    <location>
        <begin position="1"/>
        <end position="66"/>
    </location>
</feature>
<reference evidence="5 6" key="1">
    <citation type="submission" date="2019-02" db="EMBL/GenBank/DDBJ databases">
        <title>Genomic Encyclopedia of Type Strains, Phase IV (KMG-IV): sequencing the most valuable type-strain genomes for metagenomic binning, comparative biology and taxonomic classification.</title>
        <authorList>
            <person name="Goeker M."/>
        </authorList>
    </citation>
    <scope>NUCLEOTIDE SEQUENCE [LARGE SCALE GENOMIC DNA]</scope>
    <source>
        <strain evidence="5 6">DSM 45622</strain>
    </source>
</reference>
<evidence type="ECO:0000256" key="2">
    <source>
        <dbReference type="ARBA" id="ARBA00022723"/>
    </source>
</evidence>
<comment type="similarity">
    <text evidence="1">Belongs to the FAH family.</text>
</comment>
<dbReference type="PANTHER" id="PTHR42796">
    <property type="entry name" value="FUMARYLACETOACETATE HYDROLASE DOMAIN-CONTAINING PROTEIN 2A-RELATED"/>
    <property type="match status" value="1"/>
</dbReference>
<evidence type="ECO:0000259" key="4">
    <source>
        <dbReference type="Pfam" id="PF10370"/>
    </source>
</evidence>
<gene>
    <name evidence="5" type="ORF">EV189_3513</name>
</gene>
<dbReference type="InterPro" id="IPR051121">
    <property type="entry name" value="FAH"/>
</dbReference>
<evidence type="ECO:0000259" key="3">
    <source>
        <dbReference type="Pfam" id="PF01557"/>
    </source>
</evidence>
<sequence length="292" mass="30676">MEFARFAHAGGTGIGALVGDGVVPLRGAASLAELLRLPAARSREVLLTAAGSGDGLPLADVRLLPPVEGRMEVWGAGVTYERSRDAREEESAGATCYDAVYAAERPELFLKAAAWRVRADGVGAVRPDATDSVPEPELALVLSSAGEVVGLTLCDDLTARSIEGQNPLYLPQAKVYRGSCVLSPVVVTPDAVEGPVPIRLAVHRDGQVVLGGETDTGQLHRTLEELADWLFRHQDFPDGAVLTTGTGVVPPLGEGLRPGDVVEIDGGPLGVLRHRVAGADELSLEDDEEEAR</sequence>
<feature type="domain" description="Fumarylacetoacetase-like C-terminal" evidence="3">
    <location>
        <begin position="105"/>
        <end position="276"/>
    </location>
</feature>
<dbReference type="InterPro" id="IPR018833">
    <property type="entry name" value="Rv2993c-like_N"/>
</dbReference>
<keyword evidence="2" id="KW-0479">Metal-binding</keyword>
<evidence type="ECO:0000313" key="6">
    <source>
        <dbReference type="Proteomes" id="UP000293638"/>
    </source>
</evidence>
<dbReference type="InterPro" id="IPR036663">
    <property type="entry name" value="Fumarylacetoacetase_C_sf"/>
</dbReference>
<dbReference type="GO" id="GO:0003824">
    <property type="term" value="F:catalytic activity"/>
    <property type="evidence" value="ECO:0007669"/>
    <property type="project" value="InterPro"/>
</dbReference>
<proteinExistence type="inferred from homology"/>
<evidence type="ECO:0000313" key="5">
    <source>
        <dbReference type="EMBL" id="RZS80034.1"/>
    </source>
</evidence>
<accession>A0A4V2F2T7</accession>
<dbReference type="Gene3D" id="3.90.850.10">
    <property type="entry name" value="Fumarylacetoacetase-like, C-terminal domain"/>
    <property type="match status" value="1"/>
</dbReference>
<dbReference type="RefSeq" id="WP_231116519.1">
    <property type="nucleotide sequence ID" value="NZ_SGXD01000005.1"/>
</dbReference>
<dbReference type="Pfam" id="PF01557">
    <property type="entry name" value="FAA_hydrolase"/>
    <property type="match status" value="1"/>
</dbReference>
<organism evidence="5 6">
    <name type="scientific">Motilibacter rhizosphaerae</name>
    <dbReference type="NCBI Taxonomy" id="598652"/>
    <lineage>
        <taxon>Bacteria</taxon>
        <taxon>Bacillati</taxon>
        <taxon>Actinomycetota</taxon>
        <taxon>Actinomycetes</taxon>
        <taxon>Motilibacterales</taxon>
        <taxon>Motilibacteraceae</taxon>
        <taxon>Motilibacter</taxon>
    </lineage>
</organism>
<dbReference type="GO" id="GO:0046872">
    <property type="term" value="F:metal ion binding"/>
    <property type="evidence" value="ECO:0007669"/>
    <property type="project" value="UniProtKB-KW"/>
</dbReference>
<dbReference type="Proteomes" id="UP000293638">
    <property type="component" value="Unassembled WGS sequence"/>
</dbReference>
<dbReference type="AlphaFoldDB" id="A0A4V2F2T7"/>
<dbReference type="Pfam" id="PF10370">
    <property type="entry name" value="Rv2993c-like_N"/>
    <property type="match status" value="1"/>
</dbReference>